<protein>
    <submittedName>
        <fullName evidence="4">DUF5641 domain-containing protein</fullName>
    </submittedName>
</protein>
<accession>A0A182EF80</accession>
<dbReference type="STRING" id="42157.A0A182EF80"/>
<dbReference type="Pfam" id="PF18701">
    <property type="entry name" value="DUF5641"/>
    <property type="match status" value="1"/>
</dbReference>
<dbReference type="EMBL" id="UYRW01002186">
    <property type="protein sequence ID" value="VDK83558.1"/>
    <property type="molecule type" value="Genomic_DNA"/>
</dbReference>
<organism evidence="4">
    <name type="scientific">Onchocerca ochengi</name>
    <name type="common">Filarial nematode worm</name>
    <dbReference type="NCBI Taxonomy" id="42157"/>
    <lineage>
        <taxon>Eukaryota</taxon>
        <taxon>Metazoa</taxon>
        <taxon>Ecdysozoa</taxon>
        <taxon>Nematoda</taxon>
        <taxon>Chromadorea</taxon>
        <taxon>Rhabditida</taxon>
        <taxon>Spirurina</taxon>
        <taxon>Spiruromorpha</taxon>
        <taxon>Filarioidea</taxon>
        <taxon>Onchocercidae</taxon>
        <taxon>Onchocerca</taxon>
    </lineage>
</organism>
<dbReference type="AlphaFoldDB" id="A0A182EF80"/>
<evidence type="ECO:0000313" key="4">
    <source>
        <dbReference type="WBParaSite" id="nOo.2.0.1.t06745-RA"/>
    </source>
</evidence>
<keyword evidence="3" id="KW-1185">Reference proteome</keyword>
<reference evidence="2 3" key="2">
    <citation type="submission" date="2018-08" db="EMBL/GenBank/DDBJ databases">
        <authorList>
            <person name="Laetsch R D."/>
            <person name="Stevens L."/>
            <person name="Kumar S."/>
            <person name="Blaxter L. M."/>
        </authorList>
    </citation>
    <scope>NUCLEOTIDE SEQUENCE [LARGE SCALE GENOMIC DNA]</scope>
</reference>
<feature type="domain" description="DUF5641" evidence="1">
    <location>
        <begin position="59"/>
        <end position="151"/>
    </location>
</feature>
<name>A0A182EF80_ONCOC</name>
<reference evidence="4" key="1">
    <citation type="submission" date="2016-06" db="UniProtKB">
        <authorList>
            <consortium name="WormBaseParasite"/>
        </authorList>
    </citation>
    <scope>IDENTIFICATION</scope>
</reference>
<sequence length="157" mass="18733">MKNCGADRKTVPRENASANLNWVKVRQTYWIPHGKTYVKSILKKLCKRCIQVEPYPPERMTSIRRKIQRVWKIWKEEYLDELRKRTRKSHKNPHSRIRQKPIIEVILLKGEGLRNSWKIGQMEKLIEGNDGIRRPAVMRMSNGIRMTRALGHLPFRH</sequence>
<evidence type="ECO:0000259" key="1">
    <source>
        <dbReference type="Pfam" id="PF18701"/>
    </source>
</evidence>
<proteinExistence type="predicted"/>
<gene>
    <name evidence="2" type="ORF">NOO_LOCUS6745</name>
</gene>
<dbReference type="InterPro" id="IPR040676">
    <property type="entry name" value="DUF5641"/>
</dbReference>
<dbReference type="Proteomes" id="UP000271087">
    <property type="component" value="Unassembled WGS sequence"/>
</dbReference>
<dbReference type="OrthoDB" id="5868911at2759"/>
<evidence type="ECO:0000313" key="2">
    <source>
        <dbReference type="EMBL" id="VDK83558.1"/>
    </source>
</evidence>
<evidence type="ECO:0000313" key="3">
    <source>
        <dbReference type="Proteomes" id="UP000271087"/>
    </source>
</evidence>
<dbReference type="WBParaSite" id="nOo.2.0.1.t06745-RA">
    <property type="protein sequence ID" value="nOo.2.0.1.t06745-RA"/>
    <property type="gene ID" value="nOo.2.0.1.g06745"/>
</dbReference>